<dbReference type="NCBIfam" id="TIGR00338">
    <property type="entry name" value="serB"/>
    <property type="match status" value="1"/>
</dbReference>
<keyword evidence="14" id="KW-1185">Reference proteome</keyword>
<dbReference type="GO" id="GO:0036424">
    <property type="term" value="F:L-phosphoserine phosphatase activity"/>
    <property type="evidence" value="ECO:0007669"/>
    <property type="project" value="InterPro"/>
</dbReference>
<comment type="pathway">
    <text evidence="2">Amino-acid biosynthesis; L-serine biosynthesis; L-serine from 3-phospho-D-glycerate: step 3/3.</text>
</comment>
<dbReference type="CDD" id="cd14447">
    <property type="entry name" value="SPX"/>
    <property type="match status" value="1"/>
</dbReference>
<dbReference type="AlphaFoldDB" id="A0A9N9FLE0"/>
<dbReference type="InterPro" id="IPR004331">
    <property type="entry name" value="SPX_dom"/>
</dbReference>
<organism evidence="13 14">
    <name type="scientific">Paraglomus occultum</name>
    <dbReference type="NCBI Taxonomy" id="144539"/>
    <lineage>
        <taxon>Eukaryota</taxon>
        <taxon>Fungi</taxon>
        <taxon>Fungi incertae sedis</taxon>
        <taxon>Mucoromycota</taxon>
        <taxon>Glomeromycotina</taxon>
        <taxon>Glomeromycetes</taxon>
        <taxon>Paraglomerales</taxon>
        <taxon>Paraglomeraceae</taxon>
        <taxon>Paraglomus</taxon>
    </lineage>
</organism>
<dbReference type="SUPFAM" id="SSF56784">
    <property type="entry name" value="HAD-like"/>
    <property type="match status" value="1"/>
</dbReference>
<evidence type="ECO:0000256" key="2">
    <source>
        <dbReference type="ARBA" id="ARBA00005135"/>
    </source>
</evidence>
<evidence type="ECO:0000256" key="1">
    <source>
        <dbReference type="ARBA" id="ARBA00001946"/>
    </source>
</evidence>
<dbReference type="Pfam" id="PF00702">
    <property type="entry name" value="Hydrolase"/>
    <property type="match status" value="1"/>
</dbReference>
<dbReference type="GO" id="GO:0006564">
    <property type="term" value="P:L-serine biosynthetic process"/>
    <property type="evidence" value="ECO:0007669"/>
    <property type="project" value="UniProtKB-KW"/>
</dbReference>
<feature type="active site" description="Proton donor" evidence="11">
    <location>
        <position position="411"/>
    </location>
</feature>
<dbReference type="InterPro" id="IPR023214">
    <property type="entry name" value="HAD_sf"/>
</dbReference>
<evidence type="ECO:0000256" key="8">
    <source>
        <dbReference type="ARBA" id="ARBA00022842"/>
    </source>
</evidence>
<dbReference type="PANTHER" id="PTHR43344:SF2">
    <property type="entry name" value="PHOSPHOSERINE PHOSPHATASE"/>
    <property type="match status" value="1"/>
</dbReference>
<dbReference type="FunFam" id="3.40.50.1000:FF:000143">
    <property type="entry name" value="Phosphoserine phosphatase serb"/>
    <property type="match status" value="1"/>
</dbReference>
<dbReference type="PANTHER" id="PTHR43344">
    <property type="entry name" value="PHOSPHOSERINE PHOSPHATASE"/>
    <property type="match status" value="1"/>
</dbReference>
<dbReference type="SFLD" id="SFLDS00003">
    <property type="entry name" value="Haloacid_Dehalogenase"/>
    <property type="match status" value="1"/>
</dbReference>
<evidence type="ECO:0000256" key="9">
    <source>
        <dbReference type="ARBA" id="ARBA00023299"/>
    </source>
</evidence>
<dbReference type="InterPro" id="IPR050582">
    <property type="entry name" value="HAD-like_SerB"/>
</dbReference>
<dbReference type="Gene3D" id="3.40.50.1000">
    <property type="entry name" value="HAD superfamily/HAD-like"/>
    <property type="match status" value="1"/>
</dbReference>
<sequence>MKFGRFLQENKTRLPKTWADKFIHYDSLKKFLKFNVTPNTLSFDLTQLAWQPNLPNQPSFAETVSKRLGLLQVNTAKFIELLDTEVQRTADFFEEQSSQLFRVYDAAVGKPEGLNQKDADESLEGIVQLENFALLNYTGIVKILKKHDRHSGLNISQAYLYRVASLPFVKTGDLSTLKKTLMDKFAGSVVASNTIPNLFQRKFVPSNDQSLFPSVAHLPHHKVVVSLTGSHGTDIIGCVLESMAKYNVEIEDFMLSRLYHNVTFGVLIVLRSNSVELFRDLAKSAQKWDGVLAFDIHDKEQTLPNSMEDAPYDDRMKYTATVLNENGLTAQFLNEWTKLLLRENISIERLTRLNKGKVSCADYKLSVPIGVNIDKLRQDLFELSISHGTDVALQPHDVFRKHKRLVVFDMDSTLIRQEVIDEIARIAGVVDEVATITSSAMNGEIDFKESLRRRVALLKGTPVGVLDIVRDRLQFTEGAHMLCSALKKIGFKLAVISGGFMPLAQYVKHELGLDYAFANQLKVSQDGLTLTGETFGPIVDGERKAELLEVIAQAENVSLDQVIAVGDGANDLWMLARAGLGIAFNAKPRVQEQARARINQRSLKYVLYLLGYADEELEQLDSQSRSVRKKKSSTDMTT</sequence>
<proteinExistence type="inferred from homology"/>
<keyword evidence="5" id="KW-0028">Amino-acid biosynthesis</keyword>
<keyword evidence="7" id="KW-0378">Hydrolase</keyword>
<evidence type="ECO:0000256" key="10">
    <source>
        <dbReference type="ARBA" id="ARBA00031693"/>
    </source>
</evidence>
<evidence type="ECO:0000256" key="4">
    <source>
        <dbReference type="ARBA" id="ARBA00012640"/>
    </source>
</evidence>
<dbReference type="OrthoDB" id="27226at2759"/>
<dbReference type="SFLD" id="SFLDG01136">
    <property type="entry name" value="C1.6:_Phosphoserine_Phosphatas"/>
    <property type="match status" value="1"/>
</dbReference>
<comment type="caution">
    <text evidence="13">The sequence shown here is derived from an EMBL/GenBank/DDBJ whole genome shotgun (WGS) entry which is preliminary data.</text>
</comment>
<evidence type="ECO:0000256" key="7">
    <source>
        <dbReference type="ARBA" id="ARBA00022801"/>
    </source>
</evidence>
<comment type="similarity">
    <text evidence="3">Belongs to the HAD-like hydrolase superfamily. SerB family.</text>
</comment>
<evidence type="ECO:0000313" key="13">
    <source>
        <dbReference type="EMBL" id="CAG8544545.1"/>
    </source>
</evidence>
<dbReference type="GO" id="GO:0005737">
    <property type="term" value="C:cytoplasm"/>
    <property type="evidence" value="ECO:0007669"/>
    <property type="project" value="TreeGrafter"/>
</dbReference>
<evidence type="ECO:0000256" key="11">
    <source>
        <dbReference type="PIRSR" id="PIRSR604469-1"/>
    </source>
</evidence>
<dbReference type="EMBL" id="CAJVPJ010000631">
    <property type="protein sequence ID" value="CAG8544545.1"/>
    <property type="molecule type" value="Genomic_DNA"/>
</dbReference>
<evidence type="ECO:0000313" key="14">
    <source>
        <dbReference type="Proteomes" id="UP000789572"/>
    </source>
</evidence>
<evidence type="ECO:0000256" key="5">
    <source>
        <dbReference type="ARBA" id="ARBA00022605"/>
    </source>
</evidence>
<dbReference type="GO" id="GO:0000287">
    <property type="term" value="F:magnesium ion binding"/>
    <property type="evidence" value="ECO:0007669"/>
    <property type="project" value="TreeGrafter"/>
</dbReference>
<dbReference type="PROSITE" id="PS51382">
    <property type="entry name" value="SPX"/>
    <property type="match status" value="1"/>
</dbReference>
<comment type="cofactor">
    <cofactor evidence="1">
        <name>Mg(2+)</name>
        <dbReference type="ChEBI" id="CHEBI:18420"/>
    </cofactor>
</comment>
<feature type="active site" description="Nucleophile" evidence="11">
    <location>
        <position position="409"/>
    </location>
</feature>
<evidence type="ECO:0000259" key="12">
    <source>
        <dbReference type="PROSITE" id="PS51382"/>
    </source>
</evidence>
<dbReference type="EC" id="3.1.3.3" evidence="4"/>
<name>A0A9N9FLE0_9GLOM</name>
<keyword evidence="9" id="KW-0718">Serine biosynthesis</keyword>
<keyword evidence="6" id="KW-0479">Metal-binding</keyword>
<evidence type="ECO:0000256" key="3">
    <source>
        <dbReference type="ARBA" id="ARBA00009184"/>
    </source>
</evidence>
<dbReference type="NCBIfam" id="TIGR01488">
    <property type="entry name" value="HAD-SF-IB"/>
    <property type="match status" value="1"/>
</dbReference>
<feature type="domain" description="SPX" evidence="12">
    <location>
        <begin position="1"/>
        <end position="161"/>
    </location>
</feature>
<dbReference type="Proteomes" id="UP000789572">
    <property type="component" value="Unassembled WGS sequence"/>
</dbReference>
<keyword evidence="8" id="KW-0460">Magnesium</keyword>
<reference evidence="13" key="1">
    <citation type="submission" date="2021-06" db="EMBL/GenBank/DDBJ databases">
        <authorList>
            <person name="Kallberg Y."/>
            <person name="Tangrot J."/>
            <person name="Rosling A."/>
        </authorList>
    </citation>
    <scope>NUCLEOTIDE SEQUENCE</scope>
    <source>
        <strain evidence="13">IA702</strain>
    </source>
</reference>
<gene>
    <name evidence="13" type="ORF">POCULU_LOCUS4704</name>
</gene>
<dbReference type="SFLD" id="SFLDG01137">
    <property type="entry name" value="C1.6.1:_Phosphoserine_Phosphat"/>
    <property type="match status" value="1"/>
</dbReference>
<evidence type="ECO:0000256" key="6">
    <source>
        <dbReference type="ARBA" id="ARBA00022723"/>
    </source>
</evidence>
<dbReference type="CDD" id="cd07500">
    <property type="entry name" value="HAD_PSP"/>
    <property type="match status" value="1"/>
</dbReference>
<dbReference type="SFLD" id="SFLDF00029">
    <property type="entry name" value="phosphoserine_phosphatase"/>
    <property type="match status" value="1"/>
</dbReference>
<dbReference type="InterPro" id="IPR036412">
    <property type="entry name" value="HAD-like_sf"/>
</dbReference>
<dbReference type="InterPro" id="IPR004469">
    <property type="entry name" value="PSP"/>
</dbReference>
<protein>
    <recommendedName>
        <fullName evidence="4">phosphoserine phosphatase</fullName>
        <ecNumber evidence="4">3.1.3.3</ecNumber>
    </recommendedName>
    <alternativeName>
        <fullName evidence="10">O-phosphoserine phosphohydrolase</fullName>
    </alternativeName>
</protein>
<accession>A0A9N9FLE0</accession>